<protein>
    <submittedName>
        <fullName evidence="2">ABC_tran domain protein</fullName>
    </submittedName>
</protein>
<dbReference type="Gene3D" id="3.40.50.300">
    <property type="entry name" value="P-loop containing nucleotide triphosphate hydrolases"/>
    <property type="match status" value="1"/>
</dbReference>
<dbReference type="InterPro" id="IPR003439">
    <property type="entry name" value="ABC_transporter-like_ATP-bd"/>
</dbReference>
<dbReference type="AlphaFoldDB" id="A0A2U3S0C9"/>
<feature type="domain" description="ABC transporter" evidence="1">
    <location>
        <begin position="27"/>
        <end position="109"/>
    </location>
</feature>
<dbReference type="PANTHER" id="PTHR42798">
    <property type="entry name" value="LIPOPROTEIN-RELEASING SYSTEM ATP-BINDING PROTEIN LOLD"/>
    <property type="match status" value="1"/>
</dbReference>
<reference evidence="2" key="1">
    <citation type="submission" date="2018-02" db="EMBL/GenBank/DDBJ databases">
        <authorList>
            <person name="Cohen D.B."/>
            <person name="Kent A.D."/>
        </authorList>
    </citation>
    <scope>NUCLEOTIDE SEQUENCE</scope>
    <source>
        <strain evidence="2">RM200</strain>
    </source>
</reference>
<dbReference type="EMBL" id="OVLM01000011">
    <property type="protein sequence ID" value="SPR71790.1"/>
    <property type="molecule type" value="Genomic_DNA"/>
</dbReference>
<dbReference type="Pfam" id="PF00005">
    <property type="entry name" value="ABC_tran"/>
    <property type="match status" value="1"/>
</dbReference>
<dbReference type="GO" id="GO:0016887">
    <property type="term" value="F:ATP hydrolysis activity"/>
    <property type="evidence" value="ECO:0007669"/>
    <property type="project" value="InterPro"/>
</dbReference>
<proteinExistence type="predicted"/>
<sequence length="120" mass="13275">MDKDYILKVKGLYHQFLLGNNKTLQVLKNVSLSASRGEFISILGISGSGKSTLLKCISSLLEPTSGEVILNGINPYKIRNAKLSSIRRNEVSFIFQAYNLIPSLPVIENIALPLRLSQKN</sequence>
<dbReference type="SUPFAM" id="SSF52540">
    <property type="entry name" value="P-loop containing nucleoside triphosphate hydrolases"/>
    <property type="match status" value="1"/>
</dbReference>
<name>A0A2U3S0C9_STREE</name>
<dbReference type="InterPro" id="IPR027417">
    <property type="entry name" value="P-loop_NTPase"/>
</dbReference>
<accession>A0A2U3S0C9</accession>
<organism evidence="2">
    <name type="scientific">Streptococcus pneumoniae</name>
    <dbReference type="NCBI Taxonomy" id="1313"/>
    <lineage>
        <taxon>Bacteria</taxon>
        <taxon>Bacillati</taxon>
        <taxon>Bacillota</taxon>
        <taxon>Bacilli</taxon>
        <taxon>Lactobacillales</taxon>
        <taxon>Streptococcaceae</taxon>
        <taxon>Streptococcus</taxon>
    </lineage>
</organism>
<dbReference type="GO" id="GO:0005524">
    <property type="term" value="F:ATP binding"/>
    <property type="evidence" value="ECO:0007669"/>
    <property type="project" value="InterPro"/>
</dbReference>
<evidence type="ECO:0000259" key="1">
    <source>
        <dbReference type="Pfam" id="PF00005"/>
    </source>
</evidence>
<gene>
    <name evidence="2" type="ORF">SPRM200_1174</name>
</gene>
<dbReference type="PANTHER" id="PTHR42798:SF6">
    <property type="entry name" value="CELL DIVISION ATP-BINDING PROTEIN FTSE"/>
    <property type="match status" value="1"/>
</dbReference>
<evidence type="ECO:0000313" key="2">
    <source>
        <dbReference type="EMBL" id="SPR71790.1"/>
    </source>
</evidence>